<organism evidence="2 3">
    <name type="scientific">Embleya hyalina</name>
    <dbReference type="NCBI Taxonomy" id="516124"/>
    <lineage>
        <taxon>Bacteria</taxon>
        <taxon>Bacillati</taxon>
        <taxon>Actinomycetota</taxon>
        <taxon>Actinomycetes</taxon>
        <taxon>Kitasatosporales</taxon>
        <taxon>Streptomycetaceae</taxon>
        <taxon>Embleya</taxon>
    </lineage>
</organism>
<dbReference type="CDD" id="cd00093">
    <property type="entry name" value="HTH_XRE"/>
    <property type="match status" value="1"/>
</dbReference>
<reference evidence="2 3" key="1">
    <citation type="submission" date="2018-12" db="EMBL/GenBank/DDBJ databases">
        <title>Draft genome sequence of Embleya hyalina NBRC 13850T.</title>
        <authorList>
            <person name="Komaki H."/>
            <person name="Hosoyama A."/>
            <person name="Kimura A."/>
            <person name="Ichikawa N."/>
            <person name="Tamura T."/>
        </authorList>
    </citation>
    <scope>NUCLEOTIDE SEQUENCE [LARGE SCALE GENOMIC DNA]</scope>
    <source>
        <strain evidence="2 3">NBRC 13850</strain>
    </source>
</reference>
<gene>
    <name evidence="2" type="ORF">EHYA_01698</name>
</gene>
<dbReference type="OrthoDB" id="4249459at2"/>
<dbReference type="PROSITE" id="PS50943">
    <property type="entry name" value="HTH_CROC1"/>
    <property type="match status" value="1"/>
</dbReference>
<comment type="caution">
    <text evidence="2">The sequence shown here is derived from an EMBL/GenBank/DDBJ whole genome shotgun (WGS) entry which is preliminary data.</text>
</comment>
<dbReference type="SUPFAM" id="SSF47413">
    <property type="entry name" value="lambda repressor-like DNA-binding domains"/>
    <property type="match status" value="1"/>
</dbReference>
<dbReference type="AlphaFoldDB" id="A0A401YHF7"/>
<dbReference type="Gene3D" id="1.10.260.40">
    <property type="entry name" value="lambda repressor-like DNA-binding domains"/>
    <property type="match status" value="1"/>
</dbReference>
<keyword evidence="3" id="KW-1185">Reference proteome</keyword>
<proteinExistence type="predicted"/>
<dbReference type="InterPro" id="IPR010982">
    <property type="entry name" value="Lambda_DNA-bd_dom_sf"/>
</dbReference>
<protein>
    <recommendedName>
        <fullName evidence="1">HTH cro/C1-type domain-containing protein</fullName>
    </recommendedName>
</protein>
<dbReference type="GO" id="GO:0003677">
    <property type="term" value="F:DNA binding"/>
    <property type="evidence" value="ECO:0007669"/>
    <property type="project" value="InterPro"/>
</dbReference>
<sequence length="103" mass="11164">MPPEQYRIVDGDLLHRLMRRPPSGARLTIRDLANLLGLSKSKVSGMITGSRPVVTAATAERTCTVLGVHRAALFLPILSTSLDVDGYSERSVRHDAGRGRRAG</sequence>
<name>A0A401YHF7_9ACTN</name>
<accession>A0A401YHF7</accession>
<evidence type="ECO:0000259" key="1">
    <source>
        <dbReference type="PROSITE" id="PS50943"/>
    </source>
</evidence>
<dbReference type="Proteomes" id="UP000286931">
    <property type="component" value="Unassembled WGS sequence"/>
</dbReference>
<feature type="domain" description="HTH cro/C1-type" evidence="1">
    <location>
        <begin position="27"/>
        <end position="73"/>
    </location>
</feature>
<evidence type="ECO:0000313" key="2">
    <source>
        <dbReference type="EMBL" id="GCD94042.1"/>
    </source>
</evidence>
<evidence type="ECO:0000313" key="3">
    <source>
        <dbReference type="Proteomes" id="UP000286931"/>
    </source>
</evidence>
<dbReference type="EMBL" id="BIFH01000015">
    <property type="protein sequence ID" value="GCD94042.1"/>
    <property type="molecule type" value="Genomic_DNA"/>
</dbReference>
<dbReference type="InterPro" id="IPR001387">
    <property type="entry name" value="Cro/C1-type_HTH"/>
</dbReference>
<dbReference type="Pfam" id="PF13560">
    <property type="entry name" value="HTH_31"/>
    <property type="match status" value="1"/>
</dbReference>